<dbReference type="EC" id="1.1.1.100" evidence="3 9"/>
<sequence length="255" mass="26575">MTTTPDTHPSGPLSGKVAVVTGGSRGLGRATVLRLAKGGATVAIVYANDEASAKQTLRDAEALGATARIYRCDVADSEQVTQTVKAITGDLGPVDILVNNAGIIRDGLAVSIKDEDFDAVINTSLKGAFYFIKSCYFGFIRRRSGSIINISSVAGVFGSAGQANYASAKAGLIGLTKTIAKELGERNVRCNAVAPGLISTDMTEHLQDDNQRLGPVPMGRFGRPEEVANLVAFLASDESSYITGQVVCVDGGMAM</sequence>
<keyword evidence="5 9" id="KW-0560">Oxidoreductase</keyword>
<dbReference type="GO" id="GO:0006633">
    <property type="term" value="P:fatty acid biosynthetic process"/>
    <property type="evidence" value="ECO:0007669"/>
    <property type="project" value="UniProtKB-UniPathway"/>
</dbReference>
<dbReference type="SUPFAM" id="SSF51735">
    <property type="entry name" value="NAD(P)-binding Rossmann-fold domains"/>
    <property type="match status" value="1"/>
</dbReference>
<dbReference type="EMBL" id="CP054929">
    <property type="protein sequence ID" value="QKW48743.1"/>
    <property type="molecule type" value="Genomic_DNA"/>
</dbReference>
<feature type="binding site" evidence="8">
    <location>
        <begin position="22"/>
        <end position="25"/>
    </location>
    <ligand>
        <name>NADP(+)</name>
        <dbReference type="ChEBI" id="CHEBI:58349"/>
    </ligand>
</feature>
<keyword evidence="9" id="KW-0276">Fatty acid metabolism</keyword>
<gene>
    <name evidence="11" type="primary">fabG</name>
    <name evidence="11" type="ORF">HUT08_03360</name>
</gene>
<dbReference type="InterPro" id="IPR057326">
    <property type="entry name" value="KR_dom"/>
</dbReference>
<evidence type="ECO:0000256" key="2">
    <source>
        <dbReference type="ARBA" id="ARBA00006484"/>
    </source>
</evidence>
<dbReference type="CDD" id="cd05333">
    <property type="entry name" value="BKR_SDR_c"/>
    <property type="match status" value="1"/>
</dbReference>
<dbReference type="RefSeq" id="WP_176160475.1">
    <property type="nucleotide sequence ID" value="NZ_CP054929.1"/>
</dbReference>
<evidence type="ECO:0000256" key="7">
    <source>
        <dbReference type="PIRSR" id="PIRSR611284-1"/>
    </source>
</evidence>
<comment type="pathway">
    <text evidence="1 9">Lipid metabolism; fatty acid biosynthesis.</text>
</comment>
<dbReference type="UniPathway" id="UPA00094"/>
<dbReference type="PRINTS" id="PR00081">
    <property type="entry name" value="GDHRDH"/>
</dbReference>
<keyword evidence="9" id="KW-0444">Lipid biosynthesis</keyword>
<feature type="active site" description="Proton acceptor" evidence="7">
    <location>
        <position position="165"/>
    </location>
</feature>
<dbReference type="InterPro" id="IPR050259">
    <property type="entry name" value="SDR"/>
</dbReference>
<reference evidence="11 12" key="1">
    <citation type="submission" date="2020-06" db="EMBL/GenBank/DDBJ databases">
        <title>Genome mining for natural products.</title>
        <authorList>
            <person name="Zhang B."/>
            <person name="Shi J."/>
            <person name="Ge H."/>
        </authorList>
    </citation>
    <scope>NUCLEOTIDE SEQUENCE [LARGE SCALE GENOMIC DNA]</scope>
    <source>
        <strain evidence="11 12">NA00687</strain>
    </source>
</reference>
<dbReference type="InterPro" id="IPR036291">
    <property type="entry name" value="NAD(P)-bd_dom_sf"/>
</dbReference>
<name>A0A7H8N347_9ACTN</name>
<dbReference type="Proteomes" id="UP000509303">
    <property type="component" value="Chromosome"/>
</dbReference>
<evidence type="ECO:0000256" key="4">
    <source>
        <dbReference type="ARBA" id="ARBA00022857"/>
    </source>
</evidence>
<protein>
    <recommendedName>
        <fullName evidence="3 9">3-oxoacyl-[acyl-carrier-protein] reductase</fullName>
        <ecNumber evidence="3 9">1.1.1.100</ecNumber>
    </recommendedName>
</protein>
<comment type="function">
    <text evidence="9">Catalyzes the NADPH-dependent reduction of beta-ketoacyl-ACP substrates to beta-hydroxyacyl-ACP products, the first reductive step in the elongation cycle of fatty acid biosynthesis.</text>
</comment>
<accession>A0A7H8N347</accession>
<comment type="catalytic activity">
    <reaction evidence="6 9">
        <text>a (3R)-hydroxyacyl-[ACP] + NADP(+) = a 3-oxoacyl-[ACP] + NADPH + H(+)</text>
        <dbReference type="Rhea" id="RHEA:17397"/>
        <dbReference type="Rhea" id="RHEA-COMP:9916"/>
        <dbReference type="Rhea" id="RHEA-COMP:9945"/>
        <dbReference type="ChEBI" id="CHEBI:15378"/>
        <dbReference type="ChEBI" id="CHEBI:57783"/>
        <dbReference type="ChEBI" id="CHEBI:58349"/>
        <dbReference type="ChEBI" id="CHEBI:78776"/>
        <dbReference type="ChEBI" id="CHEBI:78827"/>
        <dbReference type="EC" id="1.1.1.100"/>
    </reaction>
</comment>
<keyword evidence="9" id="KW-0443">Lipid metabolism</keyword>
<dbReference type="NCBIfam" id="NF009466">
    <property type="entry name" value="PRK12826.1-2"/>
    <property type="match status" value="1"/>
</dbReference>
<evidence type="ECO:0000256" key="1">
    <source>
        <dbReference type="ARBA" id="ARBA00005194"/>
    </source>
</evidence>
<dbReference type="PANTHER" id="PTHR42879">
    <property type="entry name" value="3-OXOACYL-(ACYL-CARRIER-PROTEIN) REDUCTASE"/>
    <property type="match status" value="1"/>
</dbReference>
<feature type="domain" description="Ketoreductase" evidence="10">
    <location>
        <begin position="16"/>
        <end position="198"/>
    </location>
</feature>
<dbReference type="InterPro" id="IPR011284">
    <property type="entry name" value="3oxo_ACP_reduc"/>
</dbReference>
<feature type="binding site" evidence="8">
    <location>
        <begin position="165"/>
        <end position="169"/>
    </location>
    <ligand>
        <name>NADP(+)</name>
        <dbReference type="ChEBI" id="CHEBI:58349"/>
    </ligand>
</feature>
<evidence type="ECO:0000256" key="6">
    <source>
        <dbReference type="ARBA" id="ARBA00048508"/>
    </source>
</evidence>
<dbReference type="NCBIfam" id="TIGR01830">
    <property type="entry name" value="3oxo_ACP_reduc"/>
    <property type="match status" value="1"/>
</dbReference>
<dbReference type="NCBIfam" id="NF005559">
    <property type="entry name" value="PRK07231.1"/>
    <property type="match status" value="1"/>
</dbReference>
<proteinExistence type="inferred from homology"/>
<organism evidence="11 12">
    <name type="scientific">Streptomyces buecherae</name>
    <dbReference type="NCBI Taxonomy" id="2763006"/>
    <lineage>
        <taxon>Bacteria</taxon>
        <taxon>Bacillati</taxon>
        <taxon>Actinomycetota</taxon>
        <taxon>Actinomycetes</taxon>
        <taxon>Kitasatosporales</taxon>
        <taxon>Streptomycetaceae</taxon>
        <taxon>Streptomyces</taxon>
    </lineage>
</organism>
<comment type="subunit">
    <text evidence="9">Homotetramer.</text>
</comment>
<keyword evidence="4 8" id="KW-0521">NADP</keyword>
<dbReference type="FunFam" id="3.40.50.720:FF:000115">
    <property type="entry name" value="3-oxoacyl-[acyl-carrier-protein] reductase FabG"/>
    <property type="match status" value="1"/>
</dbReference>
<dbReference type="SMART" id="SM00822">
    <property type="entry name" value="PKS_KR"/>
    <property type="match status" value="1"/>
</dbReference>
<evidence type="ECO:0000313" key="11">
    <source>
        <dbReference type="EMBL" id="QKW48743.1"/>
    </source>
</evidence>
<dbReference type="Pfam" id="PF13561">
    <property type="entry name" value="adh_short_C2"/>
    <property type="match status" value="1"/>
</dbReference>
<evidence type="ECO:0000256" key="5">
    <source>
        <dbReference type="ARBA" id="ARBA00023002"/>
    </source>
</evidence>
<dbReference type="AlphaFoldDB" id="A0A7H8N347"/>
<dbReference type="PRINTS" id="PR00080">
    <property type="entry name" value="SDRFAMILY"/>
</dbReference>
<feature type="binding site" evidence="8">
    <location>
        <position position="198"/>
    </location>
    <ligand>
        <name>NADP(+)</name>
        <dbReference type="ChEBI" id="CHEBI:58349"/>
    </ligand>
</feature>
<dbReference type="GO" id="GO:0004316">
    <property type="term" value="F:3-oxoacyl-[acyl-carrier-protein] reductase (NADPH) activity"/>
    <property type="evidence" value="ECO:0007669"/>
    <property type="project" value="UniProtKB-UniRule"/>
</dbReference>
<evidence type="ECO:0000256" key="9">
    <source>
        <dbReference type="RuleBase" id="RU366074"/>
    </source>
</evidence>
<feature type="binding site" evidence="8">
    <location>
        <position position="100"/>
    </location>
    <ligand>
        <name>NADP(+)</name>
        <dbReference type="ChEBI" id="CHEBI:58349"/>
    </ligand>
</feature>
<keyword evidence="12" id="KW-1185">Reference proteome</keyword>
<dbReference type="Gene3D" id="3.40.50.720">
    <property type="entry name" value="NAD(P)-binding Rossmann-like Domain"/>
    <property type="match status" value="1"/>
</dbReference>
<evidence type="ECO:0000256" key="8">
    <source>
        <dbReference type="PIRSR" id="PIRSR611284-2"/>
    </source>
</evidence>
<dbReference type="PANTHER" id="PTHR42879:SF2">
    <property type="entry name" value="3-OXOACYL-[ACYL-CARRIER-PROTEIN] REDUCTASE FABG"/>
    <property type="match status" value="1"/>
</dbReference>
<dbReference type="PROSITE" id="PS00061">
    <property type="entry name" value="ADH_SHORT"/>
    <property type="match status" value="1"/>
</dbReference>
<evidence type="ECO:0000313" key="12">
    <source>
        <dbReference type="Proteomes" id="UP000509303"/>
    </source>
</evidence>
<evidence type="ECO:0000256" key="3">
    <source>
        <dbReference type="ARBA" id="ARBA00012948"/>
    </source>
</evidence>
<comment type="similarity">
    <text evidence="2 9">Belongs to the short-chain dehydrogenases/reductases (SDR) family.</text>
</comment>
<dbReference type="GO" id="GO:0051287">
    <property type="term" value="F:NAD binding"/>
    <property type="evidence" value="ECO:0007669"/>
    <property type="project" value="UniProtKB-UniRule"/>
</dbReference>
<keyword evidence="9" id="KW-0275">Fatty acid biosynthesis</keyword>
<dbReference type="InterPro" id="IPR002347">
    <property type="entry name" value="SDR_fam"/>
</dbReference>
<evidence type="ECO:0000259" key="10">
    <source>
        <dbReference type="SMART" id="SM00822"/>
    </source>
</evidence>
<dbReference type="InterPro" id="IPR020904">
    <property type="entry name" value="Sc_DH/Rdtase_CS"/>
</dbReference>